<evidence type="ECO:0000313" key="2">
    <source>
        <dbReference type="EMBL" id="MBR0655259.1"/>
    </source>
</evidence>
<dbReference type="EMBL" id="JAAEDH010000008">
    <property type="protein sequence ID" value="MBR0655259.1"/>
    <property type="molecule type" value="Genomic_DNA"/>
</dbReference>
<feature type="transmembrane region" description="Helical" evidence="1">
    <location>
        <begin position="127"/>
        <end position="147"/>
    </location>
</feature>
<reference evidence="2" key="1">
    <citation type="submission" date="2020-01" db="EMBL/GenBank/DDBJ databases">
        <authorList>
            <person name="Rat A."/>
        </authorList>
    </citation>
    <scope>NUCLEOTIDE SEQUENCE</scope>
    <source>
        <strain evidence="2">LMG 28251</strain>
    </source>
</reference>
<keyword evidence="1" id="KW-1133">Transmembrane helix</keyword>
<dbReference type="AlphaFoldDB" id="A0AAF1KK97"/>
<keyword evidence="1" id="KW-0472">Membrane</keyword>
<feature type="transmembrane region" description="Helical" evidence="1">
    <location>
        <begin position="90"/>
        <end position="107"/>
    </location>
</feature>
<organism evidence="2 3">
    <name type="scientific">Plastoroseomonas arctica</name>
    <dbReference type="NCBI Taxonomy" id="1509237"/>
    <lineage>
        <taxon>Bacteria</taxon>
        <taxon>Pseudomonadati</taxon>
        <taxon>Pseudomonadota</taxon>
        <taxon>Alphaproteobacteria</taxon>
        <taxon>Acetobacterales</taxon>
        <taxon>Acetobacteraceae</taxon>
        <taxon>Plastoroseomonas</taxon>
    </lineage>
</organism>
<gene>
    <name evidence="2" type="ORF">GXW79_09210</name>
</gene>
<reference evidence="2" key="2">
    <citation type="journal article" date="2021" name="Syst. Appl. Microbiol.">
        <title>Roseomonas hellenica sp. nov., isolated from roots of wild-growing Alkanna tinctoria.</title>
        <authorList>
            <person name="Rat A."/>
            <person name="Naranjo H.D."/>
            <person name="Lebbe L."/>
            <person name="Cnockaert M."/>
            <person name="Krigas N."/>
            <person name="Grigoriadou K."/>
            <person name="Maloupa E."/>
            <person name="Willems A."/>
        </authorList>
    </citation>
    <scope>NUCLEOTIDE SEQUENCE</scope>
    <source>
        <strain evidence="2">LMG 28251</strain>
    </source>
</reference>
<keyword evidence="1" id="KW-0812">Transmembrane</keyword>
<evidence type="ECO:0000256" key="1">
    <source>
        <dbReference type="SAM" id="Phobius"/>
    </source>
</evidence>
<comment type="caution">
    <text evidence="2">The sequence shown here is derived from an EMBL/GenBank/DDBJ whole genome shotgun (WGS) entry which is preliminary data.</text>
</comment>
<evidence type="ECO:0000313" key="3">
    <source>
        <dbReference type="Proteomes" id="UP001196068"/>
    </source>
</evidence>
<feature type="transmembrane region" description="Helical" evidence="1">
    <location>
        <begin position="26"/>
        <end position="45"/>
    </location>
</feature>
<dbReference type="RefSeq" id="WP_211874087.1">
    <property type="nucleotide sequence ID" value="NZ_JAAEDH010000008.1"/>
</dbReference>
<protein>
    <submittedName>
        <fullName evidence="2">DUF1109 domain-containing protein</fullName>
    </submittedName>
</protein>
<proteinExistence type="predicted"/>
<dbReference type="InterPro" id="IPR009495">
    <property type="entry name" value="NrsF"/>
</dbReference>
<keyword evidence="3" id="KW-1185">Reference proteome</keyword>
<dbReference type="Proteomes" id="UP001196068">
    <property type="component" value="Unassembled WGS sequence"/>
</dbReference>
<feature type="transmembrane region" description="Helical" evidence="1">
    <location>
        <begin position="183"/>
        <end position="205"/>
    </location>
</feature>
<accession>A0AAF1KK97</accession>
<name>A0AAF1KK97_9PROT</name>
<feature type="transmembrane region" description="Helical" evidence="1">
    <location>
        <begin position="65"/>
        <end position="83"/>
    </location>
</feature>
<dbReference type="Pfam" id="PF06532">
    <property type="entry name" value="NrsF"/>
    <property type="match status" value="1"/>
</dbReference>
<feature type="transmembrane region" description="Helical" evidence="1">
    <location>
        <begin position="159"/>
        <end position="177"/>
    </location>
</feature>
<sequence>MLTEDLISRMSHGLAPVRRLPSPTALTLRWLGIAVIVVAGAVALVGLRHDLQARIDAGLDLRQMAAAGLTGVLAALAAFQLSFPDRDPRWALLPLPAFALWLANLGWGCLQDFARLGPEGLHLTTSFPCLAFILGFGLPLSLAMAWLGRHAVLIRPGPVAALGGLAAASITNIGLTLTHHLDAAAMVLAWHGLAIAVTTGAAALLGPRVMRAAEA</sequence>